<proteinExistence type="predicted"/>
<sequence>MESQYWDAQGGGLMIEYPHMREHVMRINGTEDSIMGLSKDLMERLLHELREKLDGVKRIPNAC</sequence>
<evidence type="ECO:0000313" key="1">
    <source>
        <dbReference type="EMBL" id="KAL3811458.1"/>
    </source>
</evidence>
<keyword evidence="2" id="KW-1185">Reference proteome</keyword>
<reference evidence="1 2" key="1">
    <citation type="submission" date="2024-10" db="EMBL/GenBank/DDBJ databases">
        <title>Updated reference genomes for cyclostephanoid diatoms.</title>
        <authorList>
            <person name="Roberts W.R."/>
            <person name="Alverson A.J."/>
        </authorList>
    </citation>
    <scope>NUCLEOTIDE SEQUENCE [LARGE SCALE GENOMIC DNA]</scope>
    <source>
        <strain evidence="1 2">AJA228-03</strain>
    </source>
</reference>
<dbReference type="EMBL" id="JALLPB020000260">
    <property type="protein sequence ID" value="KAL3811458.1"/>
    <property type="molecule type" value="Genomic_DNA"/>
</dbReference>
<evidence type="ECO:0000313" key="2">
    <source>
        <dbReference type="Proteomes" id="UP001530377"/>
    </source>
</evidence>
<comment type="caution">
    <text evidence="1">The sequence shown here is derived from an EMBL/GenBank/DDBJ whole genome shotgun (WGS) entry which is preliminary data.</text>
</comment>
<dbReference type="AlphaFoldDB" id="A0ABD3REM3"/>
<dbReference type="Proteomes" id="UP001530377">
    <property type="component" value="Unassembled WGS sequence"/>
</dbReference>
<accession>A0ABD3REM3</accession>
<protein>
    <submittedName>
        <fullName evidence="1">Uncharacterized protein</fullName>
    </submittedName>
</protein>
<organism evidence="1 2">
    <name type="scientific">Cyclostephanos tholiformis</name>
    <dbReference type="NCBI Taxonomy" id="382380"/>
    <lineage>
        <taxon>Eukaryota</taxon>
        <taxon>Sar</taxon>
        <taxon>Stramenopiles</taxon>
        <taxon>Ochrophyta</taxon>
        <taxon>Bacillariophyta</taxon>
        <taxon>Coscinodiscophyceae</taxon>
        <taxon>Thalassiosirophycidae</taxon>
        <taxon>Stephanodiscales</taxon>
        <taxon>Stephanodiscaceae</taxon>
        <taxon>Cyclostephanos</taxon>
    </lineage>
</organism>
<gene>
    <name evidence="1" type="ORF">ACHAXA_007613</name>
</gene>
<name>A0ABD3REM3_9STRA</name>